<reference evidence="3 4" key="1">
    <citation type="journal article" date="2005" name="Science">
        <title>Genome sequence of Theileria parva, a bovine pathogen that transforms lymphocytes.</title>
        <authorList>
            <person name="Gardner M.J."/>
            <person name="Bishop R."/>
            <person name="Shah T."/>
            <person name="de Villiers E.P."/>
            <person name="Carlton J.M."/>
            <person name="Hall N."/>
            <person name="Ren Q."/>
            <person name="Paulsen I.T."/>
            <person name="Pain A."/>
            <person name="Berriman M."/>
            <person name="Wilson R.J.M."/>
            <person name="Sato S."/>
            <person name="Ralph S.A."/>
            <person name="Mann D.J."/>
            <person name="Xiong Z."/>
            <person name="Shallom S.J."/>
            <person name="Weidman J."/>
            <person name="Jiang L."/>
            <person name="Lynn J."/>
            <person name="Weaver B."/>
            <person name="Shoaibi A."/>
            <person name="Domingo A.R."/>
            <person name="Wasawo D."/>
            <person name="Crabtree J."/>
            <person name="Wortman J.R."/>
            <person name="Haas B."/>
            <person name="Angiuoli S.V."/>
            <person name="Creasy T.H."/>
            <person name="Lu C."/>
            <person name="Suh B."/>
            <person name="Silva J.C."/>
            <person name="Utterback T.R."/>
            <person name="Feldblyum T.V."/>
            <person name="Pertea M."/>
            <person name="Allen J."/>
            <person name="Nierman W.C."/>
            <person name="Taracha E.L.N."/>
            <person name="Salzberg S.L."/>
            <person name="White O.R."/>
            <person name="Fitzhugh H.A."/>
            <person name="Morzaria S."/>
            <person name="Venter J.C."/>
            <person name="Fraser C.M."/>
            <person name="Nene V."/>
        </authorList>
    </citation>
    <scope>NUCLEOTIDE SEQUENCE [LARGE SCALE GENOMIC DNA]</scope>
    <source>
        <strain evidence="3 4">Muguga</strain>
    </source>
</reference>
<dbReference type="InterPro" id="IPR050923">
    <property type="entry name" value="Cell_Proc_Reg/RNA_Proc"/>
</dbReference>
<evidence type="ECO:0000259" key="2">
    <source>
        <dbReference type="PROSITE" id="PS50006"/>
    </source>
</evidence>
<feature type="region of interest" description="Disordered" evidence="1">
    <location>
        <begin position="17"/>
        <end position="53"/>
    </location>
</feature>
<dbReference type="STRING" id="5875.Q4N449"/>
<dbReference type="KEGG" id="tpv:TP02_0790"/>
<accession>Q4N449</accession>
<dbReference type="VEuPathDB" id="PiroplasmaDB:TpMuguga_02g00790"/>
<dbReference type="Pfam" id="PF00498">
    <property type="entry name" value="FHA"/>
    <property type="match status" value="1"/>
</dbReference>
<organism evidence="3 4">
    <name type="scientific">Theileria parva</name>
    <name type="common">East coast fever infection agent</name>
    <dbReference type="NCBI Taxonomy" id="5875"/>
    <lineage>
        <taxon>Eukaryota</taxon>
        <taxon>Sar</taxon>
        <taxon>Alveolata</taxon>
        <taxon>Apicomplexa</taxon>
        <taxon>Aconoidasida</taxon>
        <taxon>Piroplasmida</taxon>
        <taxon>Theileriidae</taxon>
        <taxon>Theileria</taxon>
    </lineage>
</organism>
<dbReference type="GeneID" id="3501459"/>
<dbReference type="PANTHER" id="PTHR23308">
    <property type="entry name" value="NUCLEAR INHIBITOR OF PROTEIN PHOSPHATASE-1"/>
    <property type="match status" value="1"/>
</dbReference>
<dbReference type="SUPFAM" id="SSF49879">
    <property type="entry name" value="SMAD/FHA domain"/>
    <property type="match status" value="1"/>
</dbReference>
<dbReference type="AlphaFoldDB" id="Q4N449"/>
<dbReference type="SMART" id="SM00240">
    <property type="entry name" value="FHA"/>
    <property type="match status" value="1"/>
</dbReference>
<gene>
    <name evidence="3" type="ordered locus">TP02_0790</name>
</gene>
<dbReference type="OMA" id="KCYVMDL"/>
<feature type="domain" description="FHA" evidence="2">
    <location>
        <begin position="102"/>
        <end position="156"/>
    </location>
</feature>
<dbReference type="PROSITE" id="PS50006">
    <property type="entry name" value="FHA_DOMAIN"/>
    <property type="match status" value="1"/>
</dbReference>
<dbReference type="eggNOG" id="KOG1882">
    <property type="taxonomic scope" value="Eukaryota"/>
</dbReference>
<evidence type="ECO:0000313" key="3">
    <source>
        <dbReference type="EMBL" id="EAN33074.1"/>
    </source>
</evidence>
<dbReference type="Gene3D" id="2.60.200.20">
    <property type="match status" value="1"/>
</dbReference>
<evidence type="ECO:0000256" key="1">
    <source>
        <dbReference type="SAM" id="MobiDB-lite"/>
    </source>
</evidence>
<name>Q4N449_THEPA</name>
<feature type="compositionally biased region" description="Basic and acidic residues" evidence="1">
    <location>
        <begin position="17"/>
        <end position="44"/>
    </location>
</feature>
<dbReference type="Proteomes" id="UP000001949">
    <property type="component" value="Unassembled WGS sequence"/>
</dbReference>
<dbReference type="EMBL" id="AAGK01000002">
    <property type="protein sequence ID" value="EAN33074.1"/>
    <property type="molecule type" value="Genomic_DNA"/>
</dbReference>
<evidence type="ECO:0000313" key="4">
    <source>
        <dbReference type="Proteomes" id="UP000001949"/>
    </source>
</evidence>
<proteinExistence type="predicted"/>
<keyword evidence="4" id="KW-1185">Reference proteome</keyword>
<dbReference type="InterPro" id="IPR000253">
    <property type="entry name" value="FHA_dom"/>
</dbReference>
<dbReference type="InterPro" id="IPR008984">
    <property type="entry name" value="SMAD_FHA_dom_sf"/>
</dbReference>
<comment type="caution">
    <text evidence="3">The sequence shown here is derived from an EMBL/GenBank/DDBJ whole genome shotgun (WGS) entry which is preliminary data.</text>
</comment>
<dbReference type="InParanoid" id="Q4N449"/>
<protein>
    <recommendedName>
        <fullName evidence="2">FHA domain-containing protein</fullName>
    </recommendedName>
</protein>
<sequence length="187" mass="22154">MHKYNYDNVYKTKKDIKPEIKPEKYNKEAYEPEDSKPNEKEKPNFEPSGLLASETNNRNGIQLKYVVPEESVLPDLSWRLYIFKSNDTEPPKVIKLDEREYYLIGKDHRIVDINLFHPSISKQHAVIQFRNINNEILPYLIDLNSTNGTYINDIKLESSKYYELREKDIIKFGYSSREYLLLNNLST</sequence>